<dbReference type="KEGG" id="scib:HUG20_11915"/>
<dbReference type="Proteomes" id="UP000595349">
    <property type="component" value="Chromosome"/>
</dbReference>
<dbReference type="GO" id="GO:0005737">
    <property type="term" value="C:cytoplasm"/>
    <property type="evidence" value="ECO:0007669"/>
    <property type="project" value="TreeGrafter"/>
</dbReference>
<reference evidence="3 4" key="1">
    <citation type="submission" date="2020-06" db="EMBL/GenBank/DDBJ databases">
        <title>Genomic analysis of Salicibibacter sp. NKC21-4.</title>
        <authorList>
            <person name="Oh Y.J."/>
        </authorList>
    </citation>
    <scope>NUCLEOTIDE SEQUENCE [LARGE SCALE GENOMIC DNA]</scope>
    <source>
        <strain evidence="3 4">NKC21-4</strain>
    </source>
</reference>
<dbReference type="SUPFAM" id="SSF51556">
    <property type="entry name" value="Metallo-dependent hydrolases"/>
    <property type="match status" value="1"/>
</dbReference>
<sequence length="357" mass="41015">MADTGKPNKLNGIIDCDVHPIPRSLEELHAYLPSRWHKHYFSFSRPFYNHPHHVLRLDALPEKGGAPGSDPDFLREQLLHQFGIDYAILLPIPNITMWPNPTMAADLARAYNQWLADKWLDNNNSDGRFKGSITVAPQDPQAAVREIEHWANHPHMVQVLTDSGSGMNYGHKQFHPIYETCEHYGLPFAIHPTSEGLGINSPASPGYPTTYFEWSASLTFSIQAHLVSFISEGVFERFPGLKVALVEGGSSWLAPLLWRLDEGWRGLRNEVPWVKKLPSEYVRENVRVTSQPLHSPENKEHLLQIFEMMNAREVMMYASDYPHWDFDSPIRTFPKMDGDLKNRIFYENAKDFYQKLP</sequence>
<dbReference type="PANTHER" id="PTHR21240">
    <property type="entry name" value="2-AMINO-3-CARBOXYLMUCONATE-6-SEMIALDEHYDE DECARBOXYLASE"/>
    <property type="match status" value="1"/>
</dbReference>
<keyword evidence="1" id="KW-0456">Lyase</keyword>
<feature type="domain" description="Amidohydrolase-related" evidence="2">
    <location>
        <begin position="14"/>
        <end position="353"/>
    </location>
</feature>
<dbReference type="GO" id="GO:0016787">
    <property type="term" value="F:hydrolase activity"/>
    <property type="evidence" value="ECO:0007669"/>
    <property type="project" value="UniProtKB-KW"/>
</dbReference>
<dbReference type="Pfam" id="PF04909">
    <property type="entry name" value="Amidohydro_2"/>
    <property type="match status" value="1"/>
</dbReference>
<dbReference type="InterPro" id="IPR032466">
    <property type="entry name" value="Metal_Hydrolase"/>
</dbReference>
<name>A0A7T7CG02_9BACI</name>
<organism evidence="3 4">
    <name type="scientific">Salicibibacter cibi</name>
    <dbReference type="NCBI Taxonomy" id="2743001"/>
    <lineage>
        <taxon>Bacteria</taxon>
        <taxon>Bacillati</taxon>
        <taxon>Bacillota</taxon>
        <taxon>Bacilli</taxon>
        <taxon>Bacillales</taxon>
        <taxon>Bacillaceae</taxon>
        <taxon>Salicibibacter</taxon>
    </lineage>
</organism>
<evidence type="ECO:0000313" key="4">
    <source>
        <dbReference type="Proteomes" id="UP000595349"/>
    </source>
</evidence>
<dbReference type="GO" id="GO:0019748">
    <property type="term" value="P:secondary metabolic process"/>
    <property type="evidence" value="ECO:0007669"/>
    <property type="project" value="TreeGrafter"/>
</dbReference>
<evidence type="ECO:0000313" key="3">
    <source>
        <dbReference type="EMBL" id="QQK80534.1"/>
    </source>
</evidence>
<dbReference type="RefSeq" id="WP_200084904.1">
    <property type="nucleotide sequence ID" value="NZ_CP054706.1"/>
</dbReference>
<keyword evidence="4" id="KW-1185">Reference proteome</keyword>
<dbReference type="InterPro" id="IPR032465">
    <property type="entry name" value="ACMSD"/>
</dbReference>
<dbReference type="PANTHER" id="PTHR21240:SF28">
    <property type="entry name" value="ISO-OROTATE DECARBOXYLASE (EUROFUNG)"/>
    <property type="match status" value="1"/>
</dbReference>
<dbReference type="InterPro" id="IPR006680">
    <property type="entry name" value="Amidohydro-rel"/>
</dbReference>
<protein>
    <submittedName>
        <fullName evidence="3">Amidohydrolase</fullName>
    </submittedName>
</protein>
<dbReference type="Gene3D" id="3.20.20.140">
    <property type="entry name" value="Metal-dependent hydrolases"/>
    <property type="match status" value="1"/>
</dbReference>
<evidence type="ECO:0000256" key="1">
    <source>
        <dbReference type="ARBA" id="ARBA00023239"/>
    </source>
</evidence>
<proteinExistence type="predicted"/>
<gene>
    <name evidence="3" type="ORF">HUG20_11915</name>
</gene>
<dbReference type="EMBL" id="CP054706">
    <property type="protein sequence ID" value="QQK80534.1"/>
    <property type="molecule type" value="Genomic_DNA"/>
</dbReference>
<keyword evidence="3" id="KW-0378">Hydrolase</keyword>
<accession>A0A7T7CG02</accession>
<dbReference type="GO" id="GO:0016831">
    <property type="term" value="F:carboxy-lyase activity"/>
    <property type="evidence" value="ECO:0007669"/>
    <property type="project" value="InterPro"/>
</dbReference>
<evidence type="ECO:0000259" key="2">
    <source>
        <dbReference type="Pfam" id="PF04909"/>
    </source>
</evidence>
<dbReference type="AlphaFoldDB" id="A0A7T7CG02"/>